<feature type="transmembrane region" description="Helical" evidence="8">
    <location>
        <begin position="475"/>
        <end position="496"/>
    </location>
</feature>
<dbReference type="InterPro" id="IPR036259">
    <property type="entry name" value="MFS_trans_sf"/>
</dbReference>
<dbReference type="EMBL" id="JBFXLT010000071">
    <property type="protein sequence ID" value="KAL2810485.1"/>
    <property type="molecule type" value="Genomic_DNA"/>
</dbReference>
<feature type="transmembrane region" description="Helical" evidence="8">
    <location>
        <begin position="272"/>
        <end position="296"/>
    </location>
</feature>
<evidence type="ECO:0000256" key="3">
    <source>
        <dbReference type="ARBA" id="ARBA00022448"/>
    </source>
</evidence>
<feature type="transmembrane region" description="Helical" evidence="8">
    <location>
        <begin position="308"/>
        <end position="327"/>
    </location>
</feature>
<evidence type="ECO:0000256" key="7">
    <source>
        <dbReference type="ARBA" id="ARBA00023180"/>
    </source>
</evidence>
<keyword evidence="6 8" id="KW-0472">Membrane</keyword>
<evidence type="ECO:0000256" key="6">
    <source>
        <dbReference type="ARBA" id="ARBA00023136"/>
    </source>
</evidence>
<accession>A0ABR4H4V1</accession>
<keyword evidence="7" id="KW-0325">Glycoprotein</keyword>
<dbReference type="PROSITE" id="PS50850">
    <property type="entry name" value="MFS"/>
    <property type="match status" value="1"/>
</dbReference>
<dbReference type="InterPro" id="IPR011701">
    <property type="entry name" value="MFS"/>
</dbReference>
<proteinExistence type="inferred from homology"/>
<feature type="transmembrane region" description="Helical" evidence="8">
    <location>
        <begin position="147"/>
        <end position="169"/>
    </location>
</feature>
<feature type="transmembrane region" description="Helical" evidence="8">
    <location>
        <begin position="394"/>
        <end position="418"/>
    </location>
</feature>
<comment type="subcellular location">
    <subcellularLocation>
        <location evidence="1">Membrane</location>
        <topology evidence="1">Multi-pass membrane protein</topology>
    </subcellularLocation>
</comment>
<dbReference type="PANTHER" id="PTHR23501:SF187">
    <property type="entry name" value="MAJOR FACILITATOR SUPERFAMILY (MFS) PROFILE DOMAIN-CONTAINING PROTEIN"/>
    <property type="match status" value="1"/>
</dbReference>
<feature type="transmembrane region" description="Helical" evidence="8">
    <location>
        <begin position="58"/>
        <end position="77"/>
    </location>
</feature>
<keyword evidence="5 8" id="KW-1133">Transmembrane helix</keyword>
<gene>
    <name evidence="10" type="ORF">BJX63DRAFT_316874</name>
</gene>
<organism evidence="10 11">
    <name type="scientific">Aspergillus granulosus</name>
    <dbReference type="NCBI Taxonomy" id="176169"/>
    <lineage>
        <taxon>Eukaryota</taxon>
        <taxon>Fungi</taxon>
        <taxon>Dikarya</taxon>
        <taxon>Ascomycota</taxon>
        <taxon>Pezizomycotina</taxon>
        <taxon>Eurotiomycetes</taxon>
        <taxon>Eurotiomycetidae</taxon>
        <taxon>Eurotiales</taxon>
        <taxon>Aspergillaceae</taxon>
        <taxon>Aspergillus</taxon>
        <taxon>Aspergillus subgen. Nidulantes</taxon>
    </lineage>
</organism>
<protein>
    <submittedName>
        <fullName evidence="10">Major facilitator superfamily domain-containing protein</fullName>
    </submittedName>
</protein>
<evidence type="ECO:0000256" key="8">
    <source>
        <dbReference type="SAM" id="Phobius"/>
    </source>
</evidence>
<keyword evidence="4 8" id="KW-0812">Transmembrane</keyword>
<reference evidence="10 11" key="1">
    <citation type="submission" date="2024-07" db="EMBL/GenBank/DDBJ databases">
        <title>Section-level genome sequencing and comparative genomics of Aspergillus sections Usti and Cavernicolus.</title>
        <authorList>
            <consortium name="Lawrence Berkeley National Laboratory"/>
            <person name="Nybo J.L."/>
            <person name="Vesth T.C."/>
            <person name="Theobald S."/>
            <person name="Frisvad J.C."/>
            <person name="Larsen T.O."/>
            <person name="Kjaerboelling I."/>
            <person name="Rothschild-Mancinelli K."/>
            <person name="Lyhne E.K."/>
            <person name="Kogle M.E."/>
            <person name="Barry K."/>
            <person name="Clum A."/>
            <person name="Na H."/>
            <person name="Ledsgaard L."/>
            <person name="Lin J."/>
            <person name="Lipzen A."/>
            <person name="Kuo A."/>
            <person name="Riley R."/>
            <person name="Mondo S."/>
            <person name="Labutti K."/>
            <person name="Haridas S."/>
            <person name="Pangalinan J."/>
            <person name="Salamov A.A."/>
            <person name="Simmons B.A."/>
            <person name="Magnuson J.K."/>
            <person name="Chen J."/>
            <person name="Drula E."/>
            <person name="Henrissat B."/>
            <person name="Wiebenga A."/>
            <person name="Lubbers R.J."/>
            <person name="Gomes A.C."/>
            <person name="Makela M.R."/>
            <person name="Stajich J."/>
            <person name="Grigoriev I.V."/>
            <person name="Mortensen U.H."/>
            <person name="De Vries R.P."/>
            <person name="Baker S.E."/>
            <person name="Andersen M.R."/>
        </authorList>
    </citation>
    <scope>NUCLEOTIDE SEQUENCE [LARGE SCALE GENOMIC DNA]</scope>
    <source>
        <strain evidence="10 11">CBS 588.65</strain>
    </source>
</reference>
<keyword evidence="3" id="KW-0813">Transport</keyword>
<name>A0ABR4H4V1_9EURO</name>
<comment type="similarity">
    <text evidence="2">Belongs to the major facilitator superfamily.</text>
</comment>
<comment type="caution">
    <text evidence="10">The sequence shown here is derived from an EMBL/GenBank/DDBJ whole genome shotgun (WGS) entry which is preliminary data.</text>
</comment>
<keyword evidence="11" id="KW-1185">Reference proteome</keyword>
<evidence type="ECO:0000313" key="10">
    <source>
        <dbReference type="EMBL" id="KAL2810485.1"/>
    </source>
</evidence>
<sequence>MHDESTPLRPRPAPPPAASSIRNILFSCLPMVALTAADGALVLAAYPTLGSKFHHLDDVAWCMISYQIGVILGQSIYSRLSDKIGRKKVMLGAHGIFIIGVICQSFAPDFWFIVGARAITGLGTAGMPLMVNTILNDISGEETRGVWLALVQTATALGQFFGGVCGGYILEKVGWQAVSICELCYAVLSFVLVWWSLSPPTHDLLPTPFNIPSAVALTLCLWSLVSLLDTDHFGVGTPLFLIIVFVMALYLMETRAEASLVPWRRLGDKSMLYVLSLAPITAVTDMSILNLIPYYVQASEIGRVAAAGWLQLALTTAEIIALSLCSFFKRDRHVFMASRALACFSACIFSFGNDYVKTANLVLAGLSSGLANGTSITMIMRYTKRRGVETERCILYGAYHLVIAIGNLFANSVVLWILQYNAAREIRMRLGGDYPGGINKLVKECLQSFDYIDTLPDWMRARIRSSFLQAIQTCFVYIAVISALGATLSVLCGYGYPREEAVGDSVERQRHHGL</sequence>
<feature type="transmembrane region" description="Helical" evidence="8">
    <location>
        <begin position="175"/>
        <end position="197"/>
    </location>
</feature>
<dbReference type="Gene3D" id="1.20.1250.20">
    <property type="entry name" value="MFS general substrate transporter like domains"/>
    <property type="match status" value="2"/>
</dbReference>
<feature type="transmembrane region" description="Helical" evidence="8">
    <location>
        <begin position="233"/>
        <end position="251"/>
    </location>
</feature>
<feature type="transmembrane region" description="Helical" evidence="8">
    <location>
        <begin position="21"/>
        <end position="46"/>
    </location>
</feature>
<dbReference type="Pfam" id="PF07690">
    <property type="entry name" value="MFS_1"/>
    <property type="match status" value="1"/>
</dbReference>
<evidence type="ECO:0000256" key="2">
    <source>
        <dbReference type="ARBA" id="ARBA00008335"/>
    </source>
</evidence>
<evidence type="ECO:0000256" key="4">
    <source>
        <dbReference type="ARBA" id="ARBA00022692"/>
    </source>
</evidence>
<dbReference type="SUPFAM" id="SSF103473">
    <property type="entry name" value="MFS general substrate transporter"/>
    <property type="match status" value="1"/>
</dbReference>
<evidence type="ECO:0000256" key="1">
    <source>
        <dbReference type="ARBA" id="ARBA00004141"/>
    </source>
</evidence>
<evidence type="ECO:0000256" key="5">
    <source>
        <dbReference type="ARBA" id="ARBA00022989"/>
    </source>
</evidence>
<evidence type="ECO:0000259" key="9">
    <source>
        <dbReference type="PROSITE" id="PS50850"/>
    </source>
</evidence>
<feature type="transmembrane region" description="Helical" evidence="8">
    <location>
        <begin position="209"/>
        <end position="227"/>
    </location>
</feature>
<dbReference type="Proteomes" id="UP001610334">
    <property type="component" value="Unassembled WGS sequence"/>
</dbReference>
<feature type="transmembrane region" description="Helical" evidence="8">
    <location>
        <begin position="358"/>
        <end position="382"/>
    </location>
</feature>
<dbReference type="PANTHER" id="PTHR23501">
    <property type="entry name" value="MAJOR FACILITATOR SUPERFAMILY"/>
    <property type="match status" value="1"/>
</dbReference>
<feature type="transmembrane region" description="Helical" evidence="8">
    <location>
        <begin position="89"/>
        <end position="107"/>
    </location>
</feature>
<feature type="domain" description="Major facilitator superfamily (MFS) profile" evidence="9">
    <location>
        <begin position="24"/>
        <end position="497"/>
    </location>
</feature>
<feature type="transmembrane region" description="Helical" evidence="8">
    <location>
        <begin position="113"/>
        <end position="135"/>
    </location>
</feature>
<dbReference type="InterPro" id="IPR020846">
    <property type="entry name" value="MFS_dom"/>
</dbReference>
<evidence type="ECO:0000313" key="11">
    <source>
        <dbReference type="Proteomes" id="UP001610334"/>
    </source>
</evidence>